<name>A0ABW4L720_9MICO</name>
<gene>
    <name evidence="6" type="ORF">ACFSE6_12420</name>
</gene>
<keyword evidence="7" id="KW-1185">Reference proteome</keyword>
<sequence>MRESHRLPILDAAQRVLETRGLTAITFEAVANEAGLTKGGLVYHFHSKDDLLLALHEHVAAQWERALLQELAKPYEEASDDERLGAYVRTSARSSTRSELLLMLDAATHPAFRAPWARLLARWTPPVTRDADDGVLDRMVTRLSADGLWFLEAFTDEQVDARLRERLAEHLCAPLVRV</sequence>
<dbReference type="EMBL" id="JBHUEE010000006">
    <property type="protein sequence ID" value="MFD1718644.1"/>
    <property type="molecule type" value="Genomic_DNA"/>
</dbReference>
<dbReference type="InterPro" id="IPR001647">
    <property type="entry name" value="HTH_TetR"/>
</dbReference>
<evidence type="ECO:0000256" key="2">
    <source>
        <dbReference type="ARBA" id="ARBA00023125"/>
    </source>
</evidence>
<keyword evidence="1" id="KW-0805">Transcription regulation</keyword>
<comment type="caution">
    <text evidence="6">The sequence shown here is derived from an EMBL/GenBank/DDBJ whole genome shotgun (WGS) entry which is preliminary data.</text>
</comment>
<dbReference type="InterPro" id="IPR009057">
    <property type="entry name" value="Homeodomain-like_sf"/>
</dbReference>
<dbReference type="Gene3D" id="1.10.357.10">
    <property type="entry name" value="Tetracycline Repressor, domain 2"/>
    <property type="match status" value="1"/>
</dbReference>
<evidence type="ECO:0000313" key="6">
    <source>
        <dbReference type="EMBL" id="MFD1718644.1"/>
    </source>
</evidence>
<evidence type="ECO:0000259" key="5">
    <source>
        <dbReference type="PROSITE" id="PS50977"/>
    </source>
</evidence>
<evidence type="ECO:0000313" key="7">
    <source>
        <dbReference type="Proteomes" id="UP001597277"/>
    </source>
</evidence>
<evidence type="ECO:0000256" key="4">
    <source>
        <dbReference type="PROSITE-ProRule" id="PRU00335"/>
    </source>
</evidence>
<dbReference type="InterPro" id="IPR041479">
    <property type="entry name" value="TetR_CgmR_C"/>
</dbReference>
<dbReference type="Pfam" id="PF00440">
    <property type="entry name" value="TetR_N"/>
    <property type="match status" value="1"/>
</dbReference>
<evidence type="ECO:0000256" key="1">
    <source>
        <dbReference type="ARBA" id="ARBA00023015"/>
    </source>
</evidence>
<dbReference type="SUPFAM" id="SSF48498">
    <property type="entry name" value="Tetracyclin repressor-like, C-terminal domain"/>
    <property type="match status" value="1"/>
</dbReference>
<feature type="DNA-binding region" description="H-T-H motif" evidence="4">
    <location>
        <begin position="26"/>
        <end position="45"/>
    </location>
</feature>
<dbReference type="PANTHER" id="PTHR30055">
    <property type="entry name" value="HTH-TYPE TRANSCRIPTIONAL REGULATOR RUTR"/>
    <property type="match status" value="1"/>
</dbReference>
<dbReference type="PROSITE" id="PS50977">
    <property type="entry name" value="HTH_TETR_2"/>
    <property type="match status" value="1"/>
</dbReference>
<feature type="domain" description="HTH tetR-type" evidence="5">
    <location>
        <begin position="3"/>
        <end position="63"/>
    </location>
</feature>
<dbReference type="Pfam" id="PF17937">
    <property type="entry name" value="TetR_C_28"/>
    <property type="match status" value="1"/>
</dbReference>
<evidence type="ECO:0000256" key="3">
    <source>
        <dbReference type="ARBA" id="ARBA00023163"/>
    </source>
</evidence>
<organism evidence="6 7">
    <name type="scientific">Georgenia deserti</name>
    <dbReference type="NCBI Taxonomy" id="2093781"/>
    <lineage>
        <taxon>Bacteria</taxon>
        <taxon>Bacillati</taxon>
        <taxon>Actinomycetota</taxon>
        <taxon>Actinomycetes</taxon>
        <taxon>Micrococcales</taxon>
        <taxon>Bogoriellaceae</taxon>
        <taxon>Georgenia</taxon>
    </lineage>
</organism>
<dbReference type="InterPro" id="IPR050109">
    <property type="entry name" value="HTH-type_TetR-like_transc_reg"/>
</dbReference>
<protein>
    <submittedName>
        <fullName evidence="6">TetR/AcrR family transcriptional regulator</fullName>
    </submittedName>
</protein>
<keyword evidence="3" id="KW-0804">Transcription</keyword>
<dbReference type="SUPFAM" id="SSF46689">
    <property type="entry name" value="Homeodomain-like"/>
    <property type="match status" value="1"/>
</dbReference>
<dbReference type="RefSeq" id="WP_388007338.1">
    <property type="nucleotide sequence ID" value="NZ_JBHUEE010000006.1"/>
</dbReference>
<dbReference type="PANTHER" id="PTHR30055:SF234">
    <property type="entry name" value="HTH-TYPE TRANSCRIPTIONAL REGULATOR BETI"/>
    <property type="match status" value="1"/>
</dbReference>
<dbReference type="Proteomes" id="UP001597277">
    <property type="component" value="Unassembled WGS sequence"/>
</dbReference>
<dbReference type="InterPro" id="IPR036271">
    <property type="entry name" value="Tet_transcr_reg_TetR-rel_C_sf"/>
</dbReference>
<reference evidence="7" key="1">
    <citation type="journal article" date="2019" name="Int. J. Syst. Evol. Microbiol.">
        <title>The Global Catalogue of Microorganisms (GCM) 10K type strain sequencing project: providing services to taxonomists for standard genome sequencing and annotation.</title>
        <authorList>
            <consortium name="The Broad Institute Genomics Platform"/>
            <consortium name="The Broad Institute Genome Sequencing Center for Infectious Disease"/>
            <person name="Wu L."/>
            <person name="Ma J."/>
        </authorList>
    </citation>
    <scope>NUCLEOTIDE SEQUENCE [LARGE SCALE GENOMIC DNA]</scope>
    <source>
        <strain evidence="7">JCM 17130</strain>
    </source>
</reference>
<proteinExistence type="predicted"/>
<dbReference type="PRINTS" id="PR00455">
    <property type="entry name" value="HTHTETR"/>
</dbReference>
<keyword evidence="2 4" id="KW-0238">DNA-binding</keyword>
<accession>A0ABW4L720</accession>